<evidence type="ECO:0000313" key="2">
    <source>
        <dbReference type="Proteomes" id="UP000075884"/>
    </source>
</evidence>
<evidence type="ECO:0000313" key="1">
    <source>
        <dbReference type="EnsemblMetazoa" id="ADIR000372-PA"/>
    </source>
</evidence>
<proteinExistence type="predicted"/>
<dbReference type="AlphaFoldDB" id="A0A182MYB7"/>
<organism evidence="1 2">
    <name type="scientific">Anopheles dirus</name>
    <dbReference type="NCBI Taxonomy" id="7168"/>
    <lineage>
        <taxon>Eukaryota</taxon>
        <taxon>Metazoa</taxon>
        <taxon>Ecdysozoa</taxon>
        <taxon>Arthropoda</taxon>
        <taxon>Hexapoda</taxon>
        <taxon>Insecta</taxon>
        <taxon>Pterygota</taxon>
        <taxon>Neoptera</taxon>
        <taxon>Endopterygota</taxon>
        <taxon>Diptera</taxon>
        <taxon>Nematocera</taxon>
        <taxon>Culicoidea</taxon>
        <taxon>Culicidae</taxon>
        <taxon>Anophelinae</taxon>
        <taxon>Anopheles</taxon>
    </lineage>
</organism>
<accession>A0A182MYB7</accession>
<protein>
    <submittedName>
        <fullName evidence="1">Uncharacterized protein</fullName>
    </submittedName>
</protein>
<dbReference type="VEuPathDB" id="VectorBase:ADIR000372"/>
<name>A0A182MYB7_9DIPT</name>
<reference evidence="1" key="2">
    <citation type="submission" date="2020-05" db="UniProtKB">
        <authorList>
            <consortium name="EnsemblMetazoa"/>
        </authorList>
    </citation>
    <scope>IDENTIFICATION</scope>
    <source>
        <strain evidence="1">WRAIR2</strain>
    </source>
</reference>
<dbReference type="EnsemblMetazoa" id="ADIR000372-RA">
    <property type="protein sequence ID" value="ADIR000372-PA"/>
    <property type="gene ID" value="ADIR000372"/>
</dbReference>
<sequence>MVSPGFTVTECGCTRKLCARGN</sequence>
<dbReference type="Proteomes" id="UP000075884">
    <property type="component" value="Unassembled WGS sequence"/>
</dbReference>
<keyword evidence="2" id="KW-1185">Reference proteome</keyword>
<reference evidence="2" key="1">
    <citation type="submission" date="2013-03" db="EMBL/GenBank/DDBJ databases">
        <title>The Genome Sequence of Anopheles dirus WRAIR2.</title>
        <authorList>
            <consortium name="The Broad Institute Genomics Platform"/>
            <person name="Neafsey D.E."/>
            <person name="Walton C."/>
            <person name="Walker B."/>
            <person name="Young S.K."/>
            <person name="Zeng Q."/>
            <person name="Gargeya S."/>
            <person name="Fitzgerald M."/>
            <person name="Haas B."/>
            <person name="Abouelleil A."/>
            <person name="Allen A.W."/>
            <person name="Alvarado L."/>
            <person name="Arachchi H.M."/>
            <person name="Berlin A.M."/>
            <person name="Chapman S.B."/>
            <person name="Gainer-Dewar J."/>
            <person name="Goldberg J."/>
            <person name="Griggs A."/>
            <person name="Gujja S."/>
            <person name="Hansen M."/>
            <person name="Howarth C."/>
            <person name="Imamovic A."/>
            <person name="Ireland A."/>
            <person name="Larimer J."/>
            <person name="McCowan C."/>
            <person name="Murphy C."/>
            <person name="Pearson M."/>
            <person name="Poon T.W."/>
            <person name="Priest M."/>
            <person name="Roberts A."/>
            <person name="Saif S."/>
            <person name="Shea T."/>
            <person name="Sisk P."/>
            <person name="Sykes S."/>
            <person name="Wortman J."/>
            <person name="Nusbaum C."/>
            <person name="Birren B."/>
        </authorList>
    </citation>
    <scope>NUCLEOTIDE SEQUENCE [LARGE SCALE GENOMIC DNA]</scope>
    <source>
        <strain evidence="2">WRAIR2</strain>
    </source>
</reference>